<protein>
    <submittedName>
        <fullName evidence="3">F-box domain containing protein</fullName>
    </submittedName>
</protein>
<evidence type="ECO:0000313" key="3">
    <source>
        <dbReference type="EMBL" id="AVK77045.1"/>
    </source>
</evidence>
<dbReference type="EMBL" id="MG011691">
    <property type="protein sequence ID" value="AVK77045.1"/>
    <property type="molecule type" value="Genomic_DNA"/>
</dbReference>
<feature type="region of interest" description="Disordered" evidence="1">
    <location>
        <begin position="98"/>
        <end position="117"/>
    </location>
</feature>
<dbReference type="Proteomes" id="UP000249758">
    <property type="component" value="Segment"/>
</dbReference>
<feature type="region of interest" description="Disordered" evidence="1">
    <location>
        <begin position="622"/>
        <end position="687"/>
    </location>
</feature>
<accession>A0A2U7UFA4</accession>
<feature type="compositionally biased region" description="Basic and acidic residues" evidence="1">
    <location>
        <begin position="636"/>
        <end position="648"/>
    </location>
</feature>
<evidence type="ECO:0000259" key="2">
    <source>
        <dbReference type="PROSITE" id="PS50181"/>
    </source>
</evidence>
<gene>
    <name evidence="3" type="ORF">pmac_cds_357</name>
</gene>
<feature type="compositionally biased region" description="Basic and acidic residues" evidence="1">
    <location>
        <begin position="676"/>
        <end position="686"/>
    </location>
</feature>
<organism evidence="3">
    <name type="scientific">Pandoravirus macleodensis</name>
    <dbReference type="NCBI Taxonomy" id="2107707"/>
    <lineage>
        <taxon>Viruses</taxon>
        <taxon>Pandoravirus</taxon>
    </lineage>
</organism>
<dbReference type="PROSITE" id="PS50181">
    <property type="entry name" value="FBOX"/>
    <property type="match status" value="1"/>
</dbReference>
<dbReference type="KEGG" id="vg:36841500"/>
<name>A0A2U7UFA4_9VIRU</name>
<proteinExistence type="predicted"/>
<dbReference type="GeneID" id="36841500"/>
<dbReference type="RefSeq" id="YP_009481041.1">
    <property type="nucleotide sequence ID" value="NC_037665.1"/>
</dbReference>
<sequence>MEPQYVAATQPRHQPLHMDDLPVEILHHVLNGTDQDDRPLFDPYWRFAAALVCRRWKAVVRDPAPSRSRAFAAITKGPRRSLDSALEKEDAFLVDYSRRARLGPPPPDTESDASRRGALWPDRESFKRAAAEGRLVSAAHLVDNVKTGSRIMSETALVLFDPVPWSGVTVPAPDAALCRLLALDDGVASSVRIAAIDGVLYLLAHRDRNRAACALLSRLVRHDRAILIDALIDHVPSAFSPWWHIRLACKHDRPASLAGLLCRALASERKPKKWIAMAWRKVALYDSVGVFKVMLDNACPSWATASLKDAWPMLRALCAESWVADGSWQRKAARNGSWRVLDACAARGWPIYLDQVIREAALYAWWRTVAWAIQHASAGHKKSAGPCGDQRAEETDNANDVDTICEDALRALMRAAYAWSRNTHAQAQRNTVDVLCAHLERRLGRDRWPGVAAAIWRDSPHAASDDAMPWSRPFVFARWHSVLPVAPHEIRSIIISTLAVNDYCILDTLVAALATMTSNTGAMATENAHDTIYVYNDNGAVESAAEIVCKVPAPKSDTIDLWQEAVERYIQATRTMQRHRRRYGTRHQDMDTFLASWNQSDAAEMLMFLASVTATPTVSVTRAPGRDLWPSISASDHVEGHVNGRIDDRDDSDNNSVQNGKDKGDQGRRAGPVTAEHGDTDERETNNHIPGLYATTEQWERVCCVVPIASDQVGWAPASSIASHLASWLAERGLLLDAPTTTS</sequence>
<dbReference type="InterPro" id="IPR001810">
    <property type="entry name" value="F-box_dom"/>
</dbReference>
<feature type="domain" description="F-box" evidence="2">
    <location>
        <begin position="15"/>
        <end position="74"/>
    </location>
</feature>
<dbReference type="InterPro" id="IPR036047">
    <property type="entry name" value="F-box-like_dom_sf"/>
</dbReference>
<reference evidence="3" key="1">
    <citation type="journal article" date="2018" name="Nat. Commun.">
        <title>Diversity and evolution of the emerging Pandoraviridae family.</title>
        <authorList>
            <person name="Legendre M."/>
            <person name="Fabre E."/>
            <person name="Poirot O."/>
            <person name="Jeudy S."/>
            <person name="Lartigue A."/>
            <person name="Alempic J.M."/>
            <person name="Beucher L."/>
            <person name="Philippe N."/>
            <person name="Bertaux L."/>
            <person name="Christo-Foroux E."/>
            <person name="Labadie K."/>
            <person name="Coute Y."/>
            <person name="Abergel C."/>
            <person name="Claverie J.M."/>
        </authorList>
    </citation>
    <scope>NUCLEOTIDE SEQUENCE [LARGE SCALE GENOMIC DNA]</scope>
    <source>
        <strain evidence="3">Macleodensis</strain>
    </source>
</reference>
<dbReference type="SUPFAM" id="SSF81383">
    <property type="entry name" value="F-box domain"/>
    <property type="match status" value="1"/>
</dbReference>
<dbReference type="Pfam" id="PF12937">
    <property type="entry name" value="F-box-like"/>
    <property type="match status" value="1"/>
</dbReference>
<evidence type="ECO:0000256" key="1">
    <source>
        <dbReference type="SAM" id="MobiDB-lite"/>
    </source>
</evidence>